<feature type="transmembrane region" description="Helical" evidence="6">
    <location>
        <begin position="694"/>
        <end position="722"/>
    </location>
</feature>
<feature type="transmembrane region" description="Helical" evidence="6">
    <location>
        <begin position="153"/>
        <end position="175"/>
    </location>
</feature>
<keyword evidence="4 6" id="KW-0472">Membrane</keyword>
<dbReference type="RefSeq" id="XP_038044766.1">
    <property type="nucleotide sequence ID" value="XM_038188838.1"/>
</dbReference>
<dbReference type="PROSITE" id="PS50186">
    <property type="entry name" value="DEP"/>
    <property type="match status" value="1"/>
</dbReference>
<dbReference type="OMA" id="RISMCRR"/>
<dbReference type="InterPro" id="IPR004776">
    <property type="entry name" value="Mem_transp_PIN-like"/>
</dbReference>
<feature type="transmembrane region" description="Helical" evidence="6">
    <location>
        <begin position="60"/>
        <end position="78"/>
    </location>
</feature>
<feature type="transmembrane region" description="Helical" evidence="6">
    <location>
        <begin position="123"/>
        <end position="141"/>
    </location>
</feature>
<feature type="transmembrane region" description="Helical" evidence="6">
    <location>
        <begin position="402"/>
        <end position="423"/>
    </location>
</feature>
<feature type="transmembrane region" description="Helical" evidence="6">
    <location>
        <begin position="511"/>
        <end position="532"/>
    </location>
</feature>
<evidence type="ECO:0000256" key="2">
    <source>
        <dbReference type="ARBA" id="ARBA00022692"/>
    </source>
</evidence>
<dbReference type="Pfam" id="PF03547">
    <property type="entry name" value="Mem_trans"/>
    <property type="match status" value="1"/>
</dbReference>
<feature type="transmembrane region" description="Helical" evidence="6">
    <location>
        <begin position="196"/>
        <end position="219"/>
    </location>
</feature>
<dbReference type="EnsemblMetazoa" id="XM_038188838.1">
    <property type="protein sequence ID" value="XP_038044766.1"/>
    <property type="gene ID" value="LOC119719398"/>
</dbReference>
<accession>A0A913Z188</accession>
<keyword evidence="9" id="KW-1185">Reference proteome</keyword>
<evidence type="ECO:0000256" key="1">
    <source>
        <dbReference type="ARBA" id="ARBA00004141"/>
    </source>
</evidence>
<feature type="region of interest" description="Disordered" evidence="5">
    <location>
        <begin position="1"/>
        <end position="21"/>
    </location>
</feature>
<dbReference type="Proteomes" id="UP000887568">
    <property type="component" value="Unplaced"/>
</dbReference>
<dbReference type="AlphaFoldDB" id="A0A913Z188"/>
<dbReference type="PANTHER" id="PTHR22829:SF5">
    <property type="entry name" value="INTEGRAL MEMBRANE PROTEIN GPR155"/>
    <property type="match status" value="1"/>
</dbReference>
<dbReference type="PANTHER" id="PTHR22829">
    <property type="entry name" value="DEP DOMAIN PROTEIN"/>
    <property type="match status" value="1"/>
</dbReference>
<dbReference type="InterPro" id="IPR036388">
    <property type="entry name" value="WH-like_DNA-bd_sf"/>
</dbReference>
<feature type="compositionally biased region" description="Basic and acidic residues" evidence="5">
    <location>
        <begin position="559"/>
        <end position="589"/>
    </location>
</feature>
<evidence type="ECO:0000256" key="6">
    <source>
        <dbReference type="SAM" id="Phobius"/>
    </source>
</evidence>
<dbReference type="InterPro" id="IPR000591">
    <property type="entry name" value="DEP_dom"/>
</dbReference>
<feature type="transmembrane region" description="Helical" evidence="6">
    <location>
        <begin position="470"/>
        <end position="491"/>
    </location>
</feature>
<dbReference type="GeneID" id="119719398"/>
<feature type="domain" description="DEP" evidence="7">
    <location>
        <begin position="778"/>
        <end position="834"/>
    </location>
</feature>
<feature type="transmembrane region" description="Helical" evidence="6">
    <location>
        <begin position="225"/>
        <end position="248"/>
    </location>
</feature>
<feature type="transmembrane region" description="Helical" evidence="6">
    <location>
        <begin position="30"/>
        <end position="48"/>
    </location>
</feature>
<dbReference type="GO" id="GO:0055085">
    <property type="term" value="P:transmembrane transport"/>
    <property type="evidence" value="ECO:0007669"/>
    <property type="project" value="InterPro"/>
</dbReference>
<feature type="transmembrane region" description="Helical" evidence="6">
    <location>
        <begin position="90"/>
        <end position="111"/>
    </location>
</feature>
<dbReference type="Gene3D" id="1.20.1070.10">
    <property type="entry name" value="Rhodopsin 7-helix transmembrane proteins"/>
    <property type="match status" value="1"/>
</dbReference>
<sequence length="847" mass="94800">MELEDNSSTVTPATMHNSTTQPSSNAFNDLYPAILECFGIILLGYVAGRTKIVSPSNSKGLGNYVTYFALPALVFKAMVEMDFSTVNWLFWSSILISKTLVFAVVYFAALFISRKIDVGRAGIFAIFATQSNDFALGYPIINSMYKLHHPDFVNYLYLMGPISLAILNPIGFLSMEIQRNRQATHRHSRLVMIGHAIKGLVTNPIIVMVVLGIVGNFAFSHKLPVVISDFLSVLADSFSATALFFLGIGMVGKMKKTNSLFFLTPMLLIGCKLIMMPLVMRQVILILKPGGADTNLTEAFSSFGFLYGTIPTAPPVYMYAILYGQSEDVIATSMVLCTFASAPMMFITATMVNLPVQTSAETQYLLSTVMVDVGCIGIACCFWILVVFVLSKRYNLIPHHFTTHLVVAQLLASIGIVLTRTVVDTSWVMILKSVVLLIGVFSTRCWAALLAIALCIMRCRSLCAVLRLRLAFYIYGWAVPTLLVALIIAIAPPVYSVNQQSGVFQYGDWQLIASIIILGFNFILAVIALIILHRKDRYRHLYEVKAQASSADCSEGEGETERMLKASGQDREKLSIQESDQLSRRRESNHNLPSDIEDMRTTYQTCSLSTNCNDAQRETCRRRTQQHQRLTVKAMDGTDLDPDDVVASHQLGRHILLLLFLLLSMTIGFSVCVWKLSGESQNSLYLMLEFLDTVLAYCQGFFTLAVFGFDTQNVIIPFYNAMRRLLCRKKYRRSSTDEVDELDEDTKHTVQQFTQHHIHTCKKDILKDSVGLQQSDGVFRGTDFVDWLVEVGLAIDREAAVVYGNRLLIGQIIRHADRTHGGFQDRQVLYKFDYKDESESDDLQVVT</sequence>
<feature type="transmembrane region" description="Helical" evidence="6">
    <location>
        <begin position="364"/>
        <end position="390"/>
    </location>
</feature>
<reference evidence="8" key="1">
    <citation type="submission" date="2022-11" db="UniProtKB">
        <authorList>
            <consortium name="EnsemblMetazoa"/>
        </authorList>
    </citation>
    <scope>IDENTIFICATION</scope>
</reference>
<evidence type="ECO:0000256" key="4">
    <source>
        <dbReference type="ARBA" id="ARBA00023136"/>
    </source>
</evidence>
<dbReference type="InterPro" id="IPR051832">
    <property type="entry name" value="mTOR-Rac_regulators"/>
</dbReference>
<dbReference type="InterPro" id="IPR036390">
    <property type="entry name" value="WH_DNA-bd_sf"/>
</dbReference>
<evidence type="ECO:0000313" key="9">
    <source>
        <dbReference type="Proteomes" id="UP000887568"/>
    </source>
</evidence>
<comment type="subcellular location">
    <subcellularLocation>
        <location evidence="1">Membrane</location>
        <topology evidence="1">Multi-pass membrane protein</topology>
    </subcellularLocation>
</comment>
<protein>
    <recommendedName>
        <fullName evidence="7">DEP domain-containing protein</fullName>
    </recommendedName>
</protein>
<evidence type="ECO:0000259" key="7">
    <source>
        <dbReference type="PROSITE" id="PS50186"/>
    </source>
</evidence>
<name>A0A913Z188_PATMI</name>
<dbReference type="Pfam" id="PF00610">
    <property type="entry name" value="DEP"/>
    <property type="match status" value="1"/>
</dbReference>
<dbReference type="SUPFAM" id="SSF46785">
    <property type="entry name" value="Winged helix' DNA-binding domain"/>
    <property type="match status" value="1"/>
</dbReference>
<evidence type="ECO:0000256" key="3">
    <source>
        <dbReference type="ARBA" id="ARBA00022989"/>
    </source>
</evidence>
<proteinExistence type="predicted"/>
<dbReference type="GO" id="GO:0030514">
    <property type="term" value="P:negative regulation of BMP signaling pathway"/>
    <property type="evidence" value="ECO:0007669"/>
    <property type="project" value="TreeGrafter"/>
</dbReference>
<dbReference type="Gene3D" id="1.10.10.10">
    <property type="entry name" value="Winged helix-like DNA-binding domain superfamily/Winged helix DNA-binding domain"/>
    <property type="match status" value="1"/>
</dbReference>
<feature type="transmembrane region" description="Helical" evidence="6">
    <location>
        <begin position="300"/>
        <end position="322"/>
    </location>
</feature>
<dbReference type="SMART" id="SM00049">
    <property type="entry name" value="DEP"/>
    <property type="match status" value="1"/>
</dbReference>
<dbReference type="GO" id="GO:0016020">
    <property type="term" value="C:membrane"/>
    <property type="evidence" value="ECO:0007669"/>
    <property type="project" value="UniProtKB-SubCell"/>
</dbReference>
<feature type="region of interest" description="Disordered" evidence="5">
    <location>
        <begin position="553"/>
        <end position="594"/>
    </location>
</feature>
<organism evidence="8 9">
    <name type="scientific">Patiria miniata</name>
    <name type="common">Bat star</name>
    <name type="synonym">Asterina miniata</name>
    <dbReference type="NCBI Taxonomy" id="46514"/>
    <lineage>
        <taxon>Eukaryota</taxon>
        <taxon>Metazoa</taxon>
        <taxon>Echinodermata</taxon>
        <taxon>Eleutherozoa</taxon>
        <taxon>Asterozoa</taxon>
        <taxon>Asteroidea</taxon>
        <taxon>Valvatacea</taxon>
        <taxon>Valvatida</taxon>
        <taxon>Asterinidae</taxon>
        <taxon>Patiria</taxon>
    </lineage>
</organism>
<dbReference type="GO" id="GO:0035556">
    <property type="term" value="P:intracellular signal transduction"/>
    <property type="evidence" value="ECO:0007669"/>
    <property type="project" value="InterPro"/>
</dbReference>
<feature type="transmembrane region" description="Helical" evidence="6">
    <location>
        <begin position="260"/>
        <end position="280"/>
    </location>
</feature>
<feature type="transmembrane region" description="Helical" evidence="6">
    <location>
        <begin position="655"/>
        <end position="674"/>
    </location>
</feature>
<feature type="transmembrane region" description="Helical" evidence="6">
    <location>
        <begin position="329"/>
        <end position="352"/>
    </location>
</feature>
<evidence type="ECO:0000256" key="5">
    <source>
        <dbReference type="SAM" id="MobiDB-lite"/>
    </source>
</evidence>
<dbReference type="OrthoDB" id="2133778at2759"/>
<keyword evidence="3 6" id="KW-1133">Transmembrane helix</keyword>
<feature type="transmembrane region" description="Helical" evidence="6">
    <location>
        <begin position="435"/>
        <end position="458"/>
    </location>
</feature>
<evidence type="ECO:0000313" key="8">
    <source>
        <dbReference type="EnsemblMetazoa" id="XP_038044766.1"/>
    </source>
</evidence>
<keyword evidence="2 6" id="KW-0812">Transmembrane</keyword>